<dbReference type="Proteomes" id="UP000002385">
    <property type="component" value="Chromosome"/>
</dbReference>
<evidence type="ECO:0008006" key="4">
    <source>
        <dbReference type="Google" id="ProtNLM"/>
    </source>
</evidence>
<accession>B7KRQ8</accession>
<evidence type="ECO:0000313" key="2">
    <source>
        <dbReference type="EMBL" id="ACK85585.1"/>
    </source>
</evidence>
<dbReference type="EMBL" id="CP001298">
    <property type="protein sequence ID" value="ACK85585.1"/>
    <property type="molecule type" value="Genomic_DNA"/>
</dbReference>
<dbReference type="AlphaFoldDB" id="B7KRQ8"/>
<dbReference type="RefSeq" id="WP_015952566.1">
    <property type="nucleotide sequence ID" value="NC_011757.1"/>
</dbReference>
<gene>
    <name evidence="2" type="ordered locus">Mchl_4815</name>
</gene>
<sequence length="131" mass="13821">MAEPAPKPIPSLVGDAFRDTQDLVSKEIALFRAEISEGLRQLSTGLMLLIAAGVFAVTGLFVLILALVKALAVLLNSEALAALIVGGLFALIAIALALWGRSKASLSSLEPTRTERQLRQDAGIITERVGE</sequence>
<evidence type="ECO:0000313" key="3">
    <source>
        <dbReference type="Proteomes" id="UP000002385"/>
    </source>
</evidence>
<name>B7KRQ8_METC4</name>
<dbReference type="Pfam" id="PF07332">
    <property type="entry name" value="Phage_holin_3_6"/>
    <property type="match status" value="1"/>
</dbReference>
<evidence type="ECO:0000256" key="1">
    <source>
        <dbReference type="SAM" id="Phobius"/>
    </source>
</evidence>
<protein>
    <recommendedName>
        <fullName evidence="4">Phage holin family protein</fullName>
    </recommendedName>
</protein>
<reference evidence="3" key="1">
    <citation type="submission" date="2008-12" db="EMBL/GenBank/DDBJ databases">
        <title>Complete sequence of chromosome of Methylobacterium chloromethanicum CM4.</title>
        <authorList>
            <consortium name="US DOE Joint Genome Institute"/>
            <person name="Lucas S."/>
            <person name="Copeland A."/>
            <person name="Lapidus A."/>
            <person name="Glavina del Rio T."/>
            <person name="Dalin E."/>
            <person name="Tice H."/>
            <person name="Bruce D."/>
            <person name="Goodwin L."/>
            <person name="Pitluck S."/>
            <person name="Chertkov O."/>
            <person name="Brettin T."/>
            <person name="Detter J.C."/>
            <person name="Han C."/>
            <person name="Larimer F."/>
            <person name="Land M."/>
            <person name="Hauser L."/>
            <person name="Kyrpides N."/>
            <person name="Mikhailova N."/>
            <person name="Marx C."/>
            <person name="Richardson P."/>
        </authorList>
    </citation>
    <scope>NUCLEOTIDE SEQUENCE [LARGE SCALE GENOMIC DNA]</scope>
    <source>
        <strain evidence="3">CM4 / NCIMB 13688</strain>
    </source>
</reference>
<proteinExistence type="predicted"/>
<keyword evidence="1" id="KW-0472">Membrane</keyword>
<keyword evidence="1" id="KW-1133">Transmembrane helix</keyword>
<feature type="transmembrane region" description="Helical" evidence="1">
    <location>
        <begin position="80"/>
        <end position="99"/>
    </location>
</feature>
<dbReference type="InterPro" id="IPR009937">
    <property type="entry name" value="Phage_holin_3_6"/>
</dbReference>
<dbReference type="KEGG" id="mch:Mchl_4815"/>
<feature type="transmembrane region" description="Helical" evidence="1">
    <location>
        <begin position="46"/>
        <end position="68"/>
    </location>
</feature>
<dbReference type="HOGENOM" id="CLU_106273_6_2_5"/>
<organism evidence="2 3">
    <name type="scientific">Methylorubrum extorquens (strain CM4 / NCIMB 13688)</name>
    <name type="common">Methylobacterium extorquens</name>
    <dbReference type="NCBI Taxonomy" id="440085"/>
    <lineage>
        <taxon>Bacteria</taxon>
        <taxon>Pseudomonadati</taxon>
        <taxon>Pseudomonadota</taxon>
        <taxon>Alphaproteobacteria</taxon>
        <taxon>Hyphomicrobiales</taxon>
        <taxon>Methylobacteriaceae</taxon>
        <taxon>Methylorubrum</taxon>
    </lineage>
</organism>
<reference evidence="2 3" key="2">
    <citation type="journal article" date="2012" name="J. Bacteriol.">
        <title>Complete genome sequences of six strains of the genus Methylobacterium.</title>
        <authorList>
            <person name="Marx C.J."/>
            <person name="Bringel F."/>
            <person name="Chistoserdova L."/>
            <person name="Moulin L."/>
            <person name="Farhan Ul Haque M."/>
            <person name="Fleischman D.E."/>
            <person name="Gruffaz C."/>
            <person name="Jourand P."/>
            <person name="Knief C."/>
            <person name="Lee M.C."/>
            <person name="Muller E.E."/>
            <person name="Nadalig T."/>
            <person name="Peyraud R."/>
            <person name="Roselli S."/>
            <person name="Russ L."/>
            <person name="Goodwin L.A."/>
            <person name="Ivanova N."/>
            <person name="Kyrpides N."/>
            <person name="Lajus A."/>
            <person name="Land M.L."/>
            <person name="Medigue C."/>
            <person name="Mikhailova N."/>
            <person name="Nolan M."/>
            <person name="Woyke T."/>
            <person name="Stolyar S."/>
            <person name="Vorholt J.A."/>
            <person name="Vuilleumier S."/>
        </authorList>
    </citation>
    <scope>NUCLEOTIDE SEQUENCE [LARGE SCALE GENOMIC DNA]</scope>
    <source>
        <strain evidence="3">CM4 / NCIMB 13688</strain>
    </source>
</reference>
<keyword evidence="1" id="KW-0812">Transmembrane</keyword>